<accession>A0A9N9KYN2</accession>
<evidence type="ECO:0000256" key="1">
    <source>
        <dbReference type="SAM" id="MobiDB-lite"/>
    </source>
</evidence>
<sequence length="127" mass="14804">MKIAEKPTRLSDRRIQSPKSNNFIIRIYPKVMDRATSTSESLRSSTLAQHSVKSSSNPRSGRHEKERSAETMPTFKEIETLVEERAYNDKALTQANLSQQSIGPSQLEQWNHQPERHEWFAYRMEKN</sequence>
<dbReference type="Proteomes" id="UP000696280">
    <property type="component" value="Unassembled WGS sequence"/>
</dbReference>
<feature type="compositionally biased region" description="Low complexity" evidence="1">
    <location>
        <begin position="35"/>
        <end position="48"/>
    </location>
</feature>
<gene>
    <name evidence="2" type="ORF">HYFRA_00008676</name>
</gene>
<proteinExistence type="predicted"/>
<feature type="compositionally biased region" description="Polar residues" evidence="1">
    <location>
        <begin position="49"/>
        <end position="59"/>
    </location>
</feature>
<keyword evidence="3" id="KW-1185">Reference proteome</keyword>
<evidence type="ECO:0000313" key="2">
    <source>
        <dbReference type="EMBL" id="CAG8954988.1"/>
    </source>
</evidence>
<comment type="caution">
    <text evidence="2">The sequence shown here is derived from an EMBL/GenBank/DDBJ whole genome shotgun (WGS) entry which is preliminary data.</text>
</comment>
<evidence type="ECO:0000313" key="3">
    <source>
        <dbReference type="Proteomes" id="UP000696280"/>
    </source>
</evidence>
<protein>
    <submittedName>
        <fullName evidence="2">Uncharacterized protein</fullName>
    </submittedName>
</protein>
<name>A0A9N9KYN2_9HELO</name>
<dbReference type="AlphaFoldDB" id="A0A9N9KYN2"/>
<organism evidence="2 3">
    <name type="scientific">Hymenoscyphus fraxineus</name>
    <dbReference type="NCBI Taxonomy" id="746836"/>
    <lineage>
        <taxon>Eukaryota</taxon>
        <taxon>Fungi</taxon>
        <taxon>Dikarya</taxon>
        <taxon>Ascomycota</taxon>
        <taxon>Pezizomycotina</taxon>
        <taxon>Leotiomycetes</taxon>
        <taxon>Helotiales</taxon>
        <taxon>Helotiaceae</taxon>
        <taxon>Hymenoscyphus</taxon>
    </lineage>
</organism>
<reference evidence="2" key="1">
    <citation type="submission" date="2021-07" db="EMBL/GenBank/DDBJ databases">
        <authorList>
            <person name="Durling M."/>
        </authorList>
    </citation>
    <scope>NUCLEOTIDE SEQUENCE</scope>
</reference>
<dbReference type="EMBL" id="CAJVRL010000058">
    <property type="protein sequence ID" value="CAG8954988.1"/>
    <property type="molecule type" value="Genomic_DNA"/>
</dbReference>
<feature type="region of interest" description="Disordered" evidence="1">
    <location>
        <begin position="35"/>
        <end position="75"/>
    </location>
</feature>